<dbReference type="EMBL" id="DTGA01000036">
    <property type="protein sequence ID" value="HGB30494.1"/>
    <property type="molecule type" value="Genomic_DNA"/>
</dbReference>
<accession>A0A7C3WWW0</accession>
<dbReference type="Gene3D" id="3.40.50.2000">
    <property type="entry name" value="Glycogen Phosphorylase B"/>
    <property type="match status" value="1"/>
</dbReference>
<name>A0A7C3WWW0_9BACT</name>
<dbReference type="CDD" id="cd03801">
    <property type="entry name" value="GT4_PimA-like"/>
    <property type="match status" value="1"/>
</dbReference>
<dbReference type="PANTHER" id="PTHR46656">
    <property type="entry name" value="PUTATIVE-RELATED"/>
    <property type="match status" value="1"/>
</dbReference>
<dbReference type="InterPro" id="IPR001173">
    <property type="entry name" value="Glyco_trans_2-like"/>
</dbReference>
<protein>
    <submittedName>
        <fullName evidence="2">Glycosyltransferase</fullName>
    </submittedName>
</protein>
<dbReference type="Pfam" id="PF00535">
    <property type="entry name" value="Glycos_transf_2"/>
    <property type="match status" value="1"/>
</dbReference>
<proteinExistence type="predicted"/>
<dbReference type="Gene3D" id="3.90.550.10">
    <property type="entry name" value="Spore Coat Polysaccharide Biosynthesis Protein SpsA, Chain A"/>
    <property type="match status" value="1"/>
</dbReference>
<evidence type="ECO:0000259" key="1">
    <source>
        <dbReference type="Pfam" id="PF00535"/>
    </source>
</evidence>
<dbReference type="InterPro" id="IPR029044">
    <property type="entry name" value="Nucleotide-diphossugar_trans"/>
</dbReference>
<dbReference type="Pfam" id="PF13692">
    <property type="entry name" value="Glyco_trans_1_4"/>
    <property type="match status" value="1"/>
</dbReference>
<sequence length="633" mass="72471">MNLSIIIPVYNQLFYTKQVVESIRRVFSQSTKINKLFLVIVDNNSTDETLQYLKSKEYLKESPNFFPYFIHSDENLGYGGGANLGIKYILSLKEDCDFLIMNNDMILLDGCIDNLVTAAYLSNDIGSVGGKLLFPDGTIQHAGAFLNVFGWGQHIDAGLPTSFINQITEVEYVTGALFYIKKEVVDKVGIFDNIFERGYFEEVDYVYRARKEGYKTVYTPFAQAIHYENVTSRDIVKGDSEDVKKQISDKNQIKFYLKREQEEYKSDNPYKVLISSEIYGEWSFCGVMRNLAKGLKRNGVDVSIAPVEYHYDKKNMIDWEIKEMILKPNDYWNRVVLRSSEGDHMYLMPPGKQRIAHTTGESTRVPKQWVEQLNNVDKVFTTSTFFRNVLLECGVKTPIFVLPNSVDTSLFKKEGSRLNIDGLKGLNFVSVFHFGERKAPEILVKAFCNAFTKNDDVTLTIHALSMKFVLEQKGMSIVDWINSIVPFENRPSILVTTNYISDKLMPNFLRNFDVFVLPTRAEGFGLPFIEAGALGIPSIATGYSGLLDYVGEENGWLIDYKLVDIPLQYLPYFHNYIGGQWAEPSVDHLTEIFRHLYNNREEIKKKGEIAYIKAQQYSIENIGKLGKNLIFDK</sequence>
<keyword evidence="2" id="KW-0808">Transferase</keyword>
<evidence type="ECO:0000313" key="2">
    <source>
        <dbReference type="EMBL" id="HGB30494.1"/>
    </source>
</evidence>
<reference evidence="2" key="1">
    <citation type="journal article" date="2020" name="mSystems">
        <title>Genome- and Community-Level Interaction Insights into Carbon Utilization and Element Cycling Functions of Hydrothermarchaeota in Hydrothermal Sediment.</title>
        <authorList>
            <person name="Zhou Z."/>
            <person name="Liu Y."/>
            <person name="Xu W."/>
            <person name="Pan J."/>
            <person name="Luo Z.H."/>
            <person name="Li M."/>
        </authorList>
    </citation>
    <scope>NUCLEOTIDE SEQUENCE [LARGE SCALE GENOMIC DNA]</scope>
    <source>
        <strain evidence="2">SpSt-751</strain>
    </source>
</reference>
<gene>
    <name evidence="2" type="ORF">ENV35_01295</name>
</gene>
<dbReference type="SUPFAM" id="SSF53448">
    <property type="entry name" value="Nucleotide-diphospho-sugar transferases"/>
    <property type="match status" value="1"/>
</dbReference>
<dbReference type="GO" id="GO:0016740">
    <property type="term" value="F:transferase activity"/>
    <property type="evidence" value="ECO:0007669"/>
    <property type="project" value="UniProtKB-KW"/>
</dbReference>
<dbReference type="AlphaFoldDB" id="A0A7C3WWW0"/>
<dbReference type="PANTHER" id="PTHR46656:SF3">
    <property type="entry name" value="PUTATIVE-RELATED"/>
    <property type="match status" value="1"/>
</dbReference>
<organism evidence="2">
    <name type="scientific">Dictyoglomus turgidum</name>
    <dbReference type="NCBI Taxonomy" id="513050"/>
    <lineage>
        <taxon>Bacteria</taxon>
        <taxon>Pseudomonadati</taxon>
        <taxon>Dictyoglomota</taxon>
        <taxon>Dictyoglomia</taxon>
        <taxon>Dictyoglomales</taxon>
        <taxon>Dictyoglomaceae</taxon>
        <taxon>Dictyoglomus</taxon>
    </lineage>
</organism>
<dbReference type="SUPFAM" id="SSF53756">
    <property type="entry name" value="UDP-Glycosyltransferase/glycogen phosphorylase"/>
    <property type="match status" value="1"/>
</dbReference>
<dbReference type="CDD" id="cd04186">
    <property type="entry name" value="GT_2_like_c"/>
    <property type="match status" value="1"/>
</dbReference>
<feature type="domain" description="Glycosyltransferase 2-like" evidence="1">
    <location>
        <begin position="4"/>
        <end position="121"/>
    </location>
</feature>
<comment type="caution">
    <text evidence="2">The sequence shown here is derived from an EMBL/GenBank/DDBJ whole genome shotgun (WGS) entry which is preliminary data.</text>
</comment>